<sequence>MSPADRMEPLERRYRRLLRLLPADHRATRGEELLGLLIDLDEGRTRPSLRQAAGVFGLALRLRVPRAASLLFAAFLVAYSTAVLATVYDVSTTTMTVSVDSRFPVHNVTLALLIPNVLRLGVAVSWIIGARRTAVAVFATLLAYSLFNSGPNLLLFDVAVLVVLGAAVALRWPAPRPRVVLLATIPLAMLLWTLTAAVGNHVAYGGLPFLVTHFGGLPSITVVVALIGAIGGLVSRRTSGSRSQPSGPQDEPTPATG</sequence>
<dbReference type="RefSeq" id="WP_344620629.1">
    <property type="nucleotide sequence ID" value="NZ_BAAARV010000138.1"/>
</dbReference>
<feature type="transmembrane region" description="Helical" evidence="2">
    <location>
        <begin position="210"/>
        <end position="234"/>
    </location>
</feature>
<evidence type="ECO:0000313" key="3">
    <source>
        <dbReference type="EMBL" id="GAA2394454.1"/>
    </source>
</evidence>
<feature type="transmembrane region" description="Helical" evidence="2">
    <location>
        <begin position="179"/>
        <end position="198"/>
    </location>
</feature>
<protein>
    <submittedName>
        <fullName evidence="3">Uncharacterized protein</fullName>
    </submittedName>
</protein>
<keyword evidence="2" id="KW-0472">Membrane</keyword>
<evidence type="ECO:0000256" key="1">
    <source>
        <dbReference type="SAM" id="MobiDB-lite"/>
    </source>
</evidence>
<gene>
    <name evidence="3" type="ORF">GCM10010170_108430</name>
</gene>
<proteinExistence type="predicted"/>
<keyword evidence="2" id="KW-1133">Transmembrane helix</keyword>
<feature type="compositionally biased region" description="Polar residues" evidence="1">
    <location>
        <begin position="236"/>
        <end position="247"/>
    </location>
</feature>
<dbReference type="EMBL" id="BAAARV010000138">
    <property type="protein sequence ID" value="GAA2394454.1"/>
    <property type="molecule type" value="Genomic_DNA"/>
</dbReference>
<name>A0ABP5V529_9ACTN</name>
<comment type="caution">
    <text evidence="3">The sequence shown here is derived from an EMBL/GenBank/DDBJ whole genome shotgun (WGS) entry which is preliminary data.</text>
</comment>
<accession>A0ABP5V529</accession>
<dbReference type="Proteomes" id="UP001501444">
    <property type="component" value="Unassembled WGS sequence"/>
</dbReference>
<feature type="transmembrane region" description="Helical" evidence="2">
    <location>
        <begin position="70"/>
        <end position="91"/>
    </location>
</feature>
<organism evidence="3 4">
    <name type="scientific">Dactylosporangium salmoneum</name>
    <dbReference type="NCBI Taxonomy" id="53361"/>
    <lineage>
        <taxon>Bacteria</taxon>
        <taxon>Bacillati</taxon>
        <taxon>Actinomycetota</taxon>
        <taxon>Actinomycetes</taxon>
        <taxon>Micromonosporales</taxon>
        <taxon>Micromonosporaceae</taxon>
        <taxon>Dactylosporangium</taxon>
    </lineage>
</organism>
<feature type="region of interest" description="Disordered" evidence="1">
    <location>
        <begin position="236"/>
        <end position="257"/>
    </location>
</feature>
<feature type="transmembrane region" description="Helical" evidence="2">
    <location>
        <begin position="153"/>
        <end position="172"/>
    </location>
</feature>
<feature type="transmembrane region" description="Helical" evidence="2">
    <location>
        <begin position="103"/>
        <end position="122"/>
    </location>
</feature>
<evidence type="ECO:0000313" key="4">
    <source>
        <dbReference type="Proteomes" id="UP001501444"/>
    </source>
</evidence>
<evidence type="ECO:0000256" key="2">
    <source>
        <dbReference type="SAM" id="Phobius"/>
    </source>
</evidence>
<keyword evidence="4" id="KW-1185">Reference proteome</keyword>
<keyword evidence="2" id="KW-0812">Transmembrane</keyword>
<reference evidence="4" key="1">
    <citation type="journal article" date="2019" name="Int. J. Syst. Evol. Microbiol.">
        <title>The Global Catalogue of Microorganisms (GCM) 10K type strain sequencing project: providing services to taxonomists for standard genome sequencing and annotation.</title>
        <authorList>
            <consortium name="The Broad Institute Genomics Platform"/>
            <consortium name="The Broad Institute Genome Sequencing Center for Infectious Disease"/>
            <person name="Wu L."/>
            <person name="Ma J."/>
        </authorList>
    </citation>
    <scope>NUCLEOTIDE SEQUENCE [LARGE SCALE GENOMIC DNA]</scope>
    <source>
        <strain evidence="4">JCM 3272</strain>
    </source>
</reference>